<evidence type="ECO:0000313" key="4">
    <source>
        <dbReference type="Proteomes" id="UP000224006"/>
    </source>
</evidence>
<dbReference type="KEGG" id="bbes:BESB_036880"/>
<dbReference type="VEuPathDB" id="ToxoDB:BESB_036880"/>
<evidence type="ECO:0000313" key="3">
    <source>
        <dbReference type="EMBL" id="PFH37230.1"/>
    </source>
</evidence>
<feature type="region of interest" description="Disordered" evidence="1">
    <location>
        <begin position="87"/>
        <end position="110"/>
    </location>
</feature>
<dbReference type="InterPro" id="IPR009018">
    <property type="entry name" value="Signal_recog_particle_SRP9/14"/>
</dbReference>
<dbReference type="PANTHER" id="PTHR12834:SF12">
    <property type="entry name" value="SIGNAL RECOGNITION PARTICLE 9 KDA PROTEIN"/>
    <property type="match status" value="1"/>
</dbReference>
<protein>
    <submittedName>
        <fullName evidence="3">Signal recognition particle (SRP9) domain-containing protein</fullName>
    </submittedName>
</protein>
<evidence type="ECO:0000259" key="2">
    <source>
        <dbReference type="Pfam" id="PF05486"/>
    </source>
</evidence>
<comment type="caution">
    <text evidence="3">The sequence shown here is derived from an EMBL/GenBank/DDBJ whole genome shotgun (WGS) entry which is preliminary data.</text>
</comment>
<dbReference type="InterPro" id="IPR039432">
    <property type="entry name" value="SRP9_dom"/>
</dbReference>
<dbReference type="RefSeq" id="XP_029221239.1">
    <property type="nucleotide sequence ID" value="XM_029362274.1"/>
</dbReference>
<dbReference type="Proteomes" id="UP000224006">
    <property type="component" value="Chromosome II"/>
</dbReference>
<dbReference type="Pfam" id="PF05486">
    <property type="entry name" value="SRP9-21"/>
    <property type="match status" value="1"/>
</dbReference>
<dbReference type="SUPFAM" id="SSF54762">
    <property type="entry name" value="Signal recognition particle alu RNA binding heterodimer, SRP9/14"/>
    <property type="match status" value="1"/>
</dbReference>
<dbReference type="InterPro" id="IPR039914">
    <property type="entry name" value="SRP9-like"/>
</dbReference>
<dbReference type="GO" id="GO:0006614">
    <property type="term" value="P:SRP-dependent cotranslational protein targeting to membrane"/>
    <property type="evidence" value="ECO:0007669"/>
    <property type="project" value="InterPro"/>
</dbReference>
<gene>
    <name evidence="3" type="ORF">BESB_036880</name>
</gene>
<dbReference type="STRING" id="94643.A0A2A9MNG4"/>
<feature type="compositionally biased region" description="Basic residues" evidence="1">
    <location>
        <begin position="101"/>
        <end position="110"/>
    </location>
</feature>
<dbReference type="Gene3D" id="3.30.720.10">
    <property type="entry name" value="Signal recognition particle alu RNA binding heterodimer, srp9/1"/>
    <property type="match status" value="1"/>
</dbReference>
<dbReference type="GeneID" id="40308669"/>
<dbReference type="OrthoDB" id="360923at2759"/>
<dbReference type="PANTHER" id="PTHR12834">
    <property type="entry name" value="SIGNAL RECOGNITION PARTICLE 9 KDA PROTEIN"/>
    <property type="match status" value="1"/>
</dbReference>
<dbReference type="AlphaFoldDB" id="A0A2A9MNG4"/>
<evidence type="ECO:0000256" key="1">
    <source>
        <dbReference type="SAM" id="MobiDB-lite"/>
    </source>
</evidence>
<reference evidence="3 4" key="1">
    <citation type="submission" date="2017-09" db="EMBL/GenBank/DDBJ databases">
        <title>Genome sequencing of Besnoitia besnoiti strain Bb-Ger1.</title>
        <authorList>
            <person name="Schares G."/>
            <person name="Venepally P."/>
            <person name="Lorenzi H.A."/>
        </authorList>
    </citation>
    <scope>NUCLEOTIDE SEQUENCE [LARGE SCALE GENOMIC DNA]</scope>
    <source>
        <strain evidence="3 4">Bb-Ger1</strain>
    </source>
</reference>
<dbReference type="GO" id="GO:0005786">
    <property type="term" value="C:signal recognition particle, endoplasmic reticulum targeting"/>
    <property type="evidence" value="ECO:0007669"/>
    <property type="project" value="TreeGrafter"/>
</dbReference>
<dbReference type="GO" id="GO:0008312">
    <property type="term" value="F:7S RNA binding"/>
    <property type="evidence" value="ECO:0007669"/>
    <property type="project" value="InterPro"/>
</dbReference>
<proteinExistence type="predicted"/>
<sequence>MVLLSDWQAFVLAVRDMITHSPNTTRCTIKYKRQAAELTLKVTDNVTCVKYKASSPAEMKNIDRFGRAFMQWTLRPSSSVEDLPFDFLPTGGDSAQGKREAKTRRRKRGA</sequence>
<keyword evidence="4" id="KW-1185">Reference proteome</keyword>
<dbReference type="EMBL" id="NWUJ01000002">
    <property type="protein sequence ID" value="PFH37230.1"/>
    <property type="molecule type" value="Genomic_DNA"/>
</dbReference>
<feature type="domain" description="SRP9" evidence="2">
    <location>
        <begin position="4"/>
        <end position="62"/>
    </location>
</feature>
<name>A0A2A9MNG4_BESBE</name>
<accession>A0A2A9MNG4</accession>
<organism evidence="3 4">
    <name type="scientific">Besnoitia besnoiti</name>
    <name type="common">Apicomplexan protozoan</name>
    <dbReference type="NCBI Taxonomy" id="94643"/>
    <lineage>
        <taxon>Eukaryota</taxon>
        <taxon>Sar</taxon>
        <taxon>Alveolata</taxon>
        <taxon>Apicomplexa</taxon>
        <taxon>Conoidasida</taxon>
        <taxon>Coccidia</taxon>
        <taxon>Eucoccidiorida</taxon>
        <taxon>Eimeriorina</taxon>
        <taxon>Sarcocystidae</taxon>
        <taxon>Besnoitia</taxon>
    </lineage>
</organism>